<dbReference type="Proteomes" id="UP000199668">
    <property type="component" value="Unassembled WGS sequence"/>
</dbReference>
<dbReference type="AlphaFoldDB" id="A0A1I4IS77"/>
<accession>A0A1I4IS77</accession>
<sequence>MIQLHLSLLRQTAAPTCFAFTPEHKGDIGSLGLTVSSLPRTAQKGKDRLRPACPVRAPTWSSGENRYLRGLKIRAVFTKVAAC</sequence>
<protein>
    <submittedName>
        <fullName evidence="1">Uncharacterized protein</fullName>
    </submittedName>
</protein>
<organism evidence="1 2">
    <name type="scientific">Salibacterium qingdaonense</name>
    <dbReference type="NCBI Taxonomy" id="266892"/>
    <lineage>
        <taxon>Bacteria</taxon>
        <taxon>Bacillati</taxon>
        <taxon>Bacillota</taxon>
        <taxon>Bacilli</taxon>
        <taxon>Bacillales</taxon>
        <taxon>Bacillaceae</taxon>
    </lineage>
</organism>
<keyword evidence="2" id="KW-1185">Reference proteome</keyword>
<proteinExistence type="predicted"/>
<name>A0A1I4IS77_9BACI</name>
<evidence type="ECO:0000313" key="2">
    <source>
        <dbReference type="Proteomes" id="UP000199668"/>
    </source>
</evidence>
<evidence type="ECO:0000313" key="1">
    <source>
        <dbReference type="EMBL" id="SFL57222.1"/>
    </source>
</evidence>
<reference evidence="1 2" key="1">
    <citation type="submission" date="2016-10" db="EMBL/GenBank/DDBJ databases">
        <authorList>
            <person name="de Groot N.N."/>
        </authorList>
    </citation>
    <scope>NUCLEOTIDE SEQUENCE [LARGE SCALE GENOMIC DNA]</scope>
    <source>
        <strain evidence="1 2">CGMCC 1.6134</strain>
    </source>
</reference>
<dbReference type="EMBL" id="FOTY01000002">
    <property type="protein sequence ID" value="SFL57222.1"/>
    <property type="molecule type" value="Genomic_DNA"/>
</dbReference>
<gene>
    <name evidence="1" type="ORF">SAMN04488054_102207</name>
</gene>